<dbReference type="OrthoDB" id="3248986at2759"/>
<accession>A0A9W8JKN4</accession>
<dbReference type="PANTHER" id="PTHR46579">
    <property type="entry name" value="F5/8 TYPE C DOMAIN-CONTAINING PROTEIN-RELATED"/>
    <property type="match status" value="1"/>
</dbReference>
<dbReference type="EMBL" id="JANBPK010000155">
    <property type="protein sequence ID" value="KAJ2936177.1"/>
    <property type="molecule type" value="Genomic_DNA"/>
</dbReference>
<dbReference type="AlphaFoldDB" id="A0A9W8JKN4"/>
<comment type="caution">
    <text evidence="1">The sequence shown here is derived from an EMBL/GenBank/DDBJ whole genome shotgun (WGS) entry which is preliminary data.</text>
</comment>
<feature type="non-terminal residue" evidence="1">
    <location>
        <position position="1"/>
    </location>
</feature>
<evidence type="ECO:0008006" key="3">
    <source>
        <dbReference type="Google" id="ProtNLM"/>
    </source>
</evidence>
<dbReference type="InterPro" id="IPR004242">
    <property type="entry name" value="Transposase_21"/>
</dbReference>
<reference evidence="1" key="1">
    <citation type="submission" date="2022-06" db="EMBL/GenBank/DDBJ databases">
        <title>Genome Sequence of Candolleomyces eurysporus.</title>
        <authorList>
            <person name="Buettner E."/>
        </authorList>
    </citation>
    <scope>NUCLEOTIDE SEQUENCE</scope>
    <source>
        <strain evidence="1">VTCC 930004</strain>
    </source>
</reference>
<evidence type="ECO:0000313" key="2">
    <source>
        <dbReference type="Proteomes" id="UP001140091"/>
    </source>
</evidence>
<proteinExistence type="predicted"/>
<dbReference type="PANTHER" id="PTHR46579:SF2">
    <property type="entry name" value="C2H2-TYPE DOMAIN-CONTAINING PROTEIN"/>
    <property type="match status" value="1"/>
</dbReference>
<gene>
    <name evidence="1" type="ORF">H1R20_g917</name>
</gene>
<dbReference type="Pfam" id="PF02992">
    <property type="entry name" value="Transposase_21"/>
    <property type="match status" value="1"/>
</dbReference>
<sequence length="1075" mass="123096">MYQSDFKHNSLSDGSKSNKEHFETSFSMNGADSVRHCKRPTSLIPWNIFFDPIRTLPSSVLAIYLLVATLHLLSGLSQDDCSFTLRTLRLVFGLLLLQSTSLHAVSIPKAIHTDIRTVVKILDVQPRFKALLTCPDCSWVHYVDRGTPPSDYPEFCQRVIDDEPCGTPLTKTRKSRSGGEITVPVRQYLYQPMKEYLARLFSRPDLAEYLDRDPVAPGNDGEGMRDIWDGPGLAQLKGPDGKPFVKGRKSESRLVFSLNMDGFNPWGNREAGKKVSVGAIYMVCLNLPPSIRLELENMFLVGIVPGPHGPSNDEINFFLQPLVDDLLELWEHGVYLTRTVSHPSGRRVRCALGPLVCDLPAARQMSGFAHYRSRNFCSECDCTLDQINDSVKREWNPRTRRGHLYAATQWKEAKSTTEREKITKQYGVRWSELLRLPYWDPIQFTVIDSMHAFYLRLFQHHCQSVWGMDINFEDGEGVTFDVRSNQPTENEMKTADQILRHGTREMLTGLSRNVLRELCRQTSLPFNRNKAVLLDGLLEYRVQQKWFTAEGVHLGSAEDANITVAAVPTPGEQESAVLPNAEAIETFWLSASKTRLRKLVRGDLLLLFRSKVLPSSYLSEEETQQFKNPELISRLEKKVHLLIQNIHLIYLIQHVQRFEDGLTGSDGRLLSVAMKKTRVLGRTTLAEIRKDMARLGQPTWVARAPSNPGEKKWGKFTADQWKTFCMQNLPITLTRLWGAAPDGSTEKRRLDNFMHLVSAVKLATMYTVSESRIEQYEVHIRRYIETLLELYPGTSLTPYQHLVLHFGRQLRMFGPVHAWRCFAFERFNYVLQNFPTNERFGDIEKTMFTKFCCTQNLKVLYNKEDLPEALHQLVDIYEDNYASDLRGTRLSDVFSDQQLFGKVDEKAIWQSKDFSVLADEDFAMLREWMAKHHPENQVYSRHVVRRTAIHRFGHRFTTLHTSVDDSRVVFRQGEKAGWEVGSILGIFSHAVVGGPAKQTWALIQPFEDLRPEDTVRDHWRSYPVIGGCLFRNRWASSAVLVDVSHIRCHFAWCVLEVEGIEGECLLALPLNKVSL</sequence>
<keyword evidence="2" id="KW-1185">Reference proteome</keyword>
<name>A0A9W8JKN4_9AGAR</name>
<dbReference type="Proteomes" id="UP001140091">
    <property type="component" value="Unassembled WGS sequence"/>
</dbReference>
<evidence type="ECO:0000313" key="1">
    <source>
        <dbReference type="EMBL" id="KAJ2936177.1"/>
    </source>
</evidence>
<organism evidence="1 2">
    <name type="scientific">Candolleomyces eurysporus</name>
    <dbReference type="NCBI Taxonomy" id="2828524"/>
    <lineage>
        <taxon>Eukaryota</taxon>
        <taxon>Fungi</taxon>
        <taxon>Dikarya</taxon>
        <taxon>Basidiomycota</taxon>
        <taxon>Agaricomycotina</taxon>
        <taxon>Agaricomycetes</taxon>
        <taxon>Agaricomycetidae</taxon>
        <taxon>Agaricales</taxon>
        <taxon>Agaricineae</taxon>
        <taxon>Psathyrellaceae</taxon>
        <taxon>Candolleomyces</taxon>
    </lineage>
</organism>
<protein>
    <recommendedName>
        <fullName evidence="3">SAP domain-containing protein</fullName>
    </recommendedName>
</protein>